<dbReference type="CDD" id="cd07906">
    <property type="entry name" value="Adenylation_DNA_ligase_LigD_LigC"/>
    <property type="match status" value="1"/>
</dbReference>
<dbReference type="InterPro" id="IPR014144">
    <property type="entry name" value="LigD_PE_domain"/>
</dbReference>
<reference evidence="6 7" key="1">
    <citation type="journal article" date="2013" name="Int. J. Syst. Evol. Microbiol.">
        <title>Marinicauda pacifica gen. nov., sp. nov., a prosthecate alphaproteobacterium of the family Hyphomonadaceae isolated from deep seawater.</title>
        <authorList>
            <person name="Zhang X.Y."/>
            <person name="Li G.W."/>
            <person name="Wang C.S."/>
            <person name="Zhang Y.J."/>
            <person name="Xu X.W."/>
            <person name="Li H."/>
            <person name="Liu A."/>
            <person name="Liu C."/>
            <person name="Xie B.B."/>
            <person name="Qin Q.L."/>
            <person name="Xu Z."/>
            <person name="Chen X.L."/>
            <person name="Zhou B.C."/>
            <person name="Zhang Y.Z."/>
        </authorList>
    </citation>
    <scope>NUCLEOTIDE SEQUENCE [LARGE SCALE GENOMIC DNA]</scope>
    <source>
        <strain evidence="6 7">P-1 km-3</strain>
    </source>
</reference>
<sequence>MADALKTYREKRDFNKTPEPAPEDRPAPGGRRFCVQKHDATRLHYDFRIEMDGVMKSWAVTKGPSLDPSQKRLAVRTEDHPVSYADFEGRIPEDEYGGGSVIVWDHGRWAPEKGLPEDALDKGELTFELFGERLKGRWALVRMNTEKGRENWLLIKQKDDDAADREASDFPDTSVKSGLTLAQVADREETGRIEMSRSKTTAKRPRFKKPQLAQLVDEAPEGEDWIHEMKYDGYRLLAAIGSDGVRLYTRNEKDWTDRFKPIADALGELDASALIDGEAAVLNESGLTDFSALQTALSEGKGDLVYFAFDLLELDGEDYRDKPLETRKAELARLLNGKSGAIRYADHVAGRGDEVYDKACESGAEGIISKKKTSKYREGRGSTWRKVKCTLREEAVIVGWSPSDKDRAFASLLLATCEDGEWVYRGRVGTGFDEATLEALGAALKQISRKTSPLSDVPRSISKDACWVTPRLVAEVEYTERTKDGRFRHPAFLGLREDKEAEEVSAEPIEPGTKKGKS</sequence>
<dbReference type="InterPro" id="IPR012340">
    <property type="entry name" value="NA-bd_OB-fold"/>
</dbReference>
<dbReference type="GO" id="GO:0005524">
    <property type="term" value="F:ATP binding"/>
    <property type="evidence" value="ECO:0007669"/>
    <property type="project" value="InterPro"/>
</dbReference>
<dbReference type="EC" id="6.5.1.1" evidence="1"/>
<accession>A0A4S2H8R4</accession>
<dbReference type="SUPFAM" id="SSF50249">
    <property type="entry name" value="Nucleic acid-binding proteins"/>
    <property type="match status" value="1"/>
</dbReference>
<dbReference type="RefSeq" id="WP_135945364.1">
    <property type="nucleotide sequence ID" value="NZ_BMEI01000003.1"/>
</dbReference>
<dbReference type="GO" id="GO:0006281">
    <property type="term" value="P:DNA repair"/>
    <property type="evidence" value="ECO:0007669"/>
    <property type="project" value="InterPro"/>
</dbReference>
<dbReference type="Gene3D" id="2.40.50.140">
    <property type="entry name" value="Nucleic acid-binding proteins"/>
    <property type="match status" value="1"/>
</dbReference>
<evidence type="ECO:0000313" key="7">
    <source>
        <dbReference type="Proteomes" id="UP000305451"/>
    </source>
</evidence>
<protein>
    <recommendedName>
        <fullName evidence="1">DNA ligase (ATP)</fullName>
        <ecNumber evidence="1">6.5.1.1</ecNumber>
    </recommendedName>
</protein>
<dbReference type="Pfam" id="PF01068">
    <property type="entry name" value="DNA_ligase_A_M"/>
    <property type="match status" value="1"/>
</dbReference>
<keyword evidence="2" id="KW-0436">Ligase</keyword>
<dbReference type="Pfam" id="PF13298">
    <property type="entry name" value="LigD_N"/>
    <property type="match status" value="1"/>
</dbReference>
<evidence type="ECO:0000256" key="4">
    <source>
        <dbReference type="SAM" id="MobiDB-lite"/>
    </source>
</evidence>
<comment type="catalytic activity">
    <reaction evidence="3">
        <text>ATP + (deoxyribonucleotide)n-3'-hydroxyl + 5'-phospho-(deoxyribonucleotide)m = (deoxyribonucleotide)n+m + AMP + diphosphate.</text>
        <dbReference type="EC" id="6.5.1.1"/>
    </reaction>
</comment>
<dbReference type="PROSITE" id="PS50160">
    <property type="entry name" value="DNA_LIGASE_A3"/>
    <property type="match status" value="1"/>
</dbReference>
<dbReference type="EMBL" id="SRXV01000003">
    <property type="protein sequence ID" value="TGY92230.1"/>
    <property type="molecule type" value="Genomic_DNA"/>
</dbReference>
<evidence type="ECO:0000256" key="2">
    <source>
        <dbReference type="ARBA" id="ARBA00022598"/>
    </source>
</evidence>
<evidence type="ECO:0000256" key="3">
    <source>
        <dbReference type="ARBA" id="ARBA00034003"/>
    </source>
</evidence>
<dbReference type="Pfam" id="PF04679">
    <property type="entry name" value="DNA_ligase_A_C"/>
    <property type="match status" value="1"/>
</dbReference>
<feature type="region of interest" description="Disordered" evidence="4">
    <location>
        <begin position="498"/>
        <end position="518"/>
    </location>
</feature>
<dbReference type="PANTHER" id="PTHR39465:SF1">
    <property type="entry name" value="DNA LIGASE D 3'-PHOSPHOESTERASE DOMAIN-CONTAINING PROTEIN"/>
    <property type="match status" value="1"/>
</dbReference>
<dbReference type="Gene3D" id="3.30.1490.70">
    <property type="match status" value="1"/>
</dbReference>
<name>A0A4S2H8R4_9PROT</name>
<gene>
    <name evidence="6" type="ORF">E5162_11285</name>
</gene>
<comment type="caution">
    <text evidence="6">The sequence shown here is derived from an EMBL/GenBank/DDBJ whole genome shotgun (WGS) entry which is preliminary data.</text>
</comment>
<dbReference type="InterPro" id="IPR014146">
    <property type="entry name" value="LigD_ligase_dom"/>
</dbReference>
<dbReference type="Gene3D" id="3.30.470.30">
    <property type="entry name" value="DNA ligase/mRNA capping enzyme"/>
    <property type="match status" value="1"/>
</dbReference>
<evidence type="ECO:0000259" key="5">
    <source>
        <dbReference type="PROSITE" id="PS50160"/>
    </source>
</evidence>
<dbReference type="GO" id="GO:0003910">
    <property type="term" value="F:DNA ligase (ATP) activity"/>
    <property type="evidence" value="ECO:0007669"/>
    <property type="project" value="UniProtKB-EC"/>
</dbReference>
<feature type="region of interest" description="Disordered" evidence="4">
    <location>
        <begin position="1"/>
        <end position="31"/>
    </location>
</feature>
<evidence type="ECO:0000256" key="1">
    <source>
        <dbReference type="ARBA" id="ARBA00012727"/>
    </source>
</evidence>
<dbReference type="NCBIfam" id="TIGR02779">
    <property type="entry name" value="NHEJ_ligase_lig"/>
    <property type="match status" value="1"/>
</dbReference>
<dbReference type="OrthoDB" id="9802472at2"/>
<evidence type="ECO:0000313" key="6">
    <source>
        <dbReference type="EMBL" id="TGY92230.1"/>
    </source>
</evidence>
<dbReference type="PANTHER" id="PTHR39465">
    <property type="entry name" value="DNA LIGASE D, 3'-PHOSPHOESTERASE DOMAIN"/>
    <property type="match status" value="1"/>
</dbReference>
<feature type="compositionally biased region" description="Basic and acidic residues" evidence="4">
    <location>
        <begin position="1"/>
        <end position="26"/>
    </location>
</feature>
<dbReference type="InterPro" id="IPR012309">
    <property type="entry name" value="DNA_ligase_ATP-dep_C"/>
</dbReference>
<dbReference type="NCBIfam" id="TIGR02777">
    <property type="entry name" value="LigD_PE_dom"/>
    <property type="match status" value="1"/>
</dbReference>
<proteinExistence type="predicted"/>
<dbReference type="SUPFAM" id="SSF56091">
    <property type="entry name" value="DNA ligase/mRNA capping enzyme, catalytic domain"/>
    <property type="match status" value="1"/>
</dbReference>
<organism evidence="6 7">
    <name type="scientific">Marinicauda pacifica</name>
    <dbReference type="NCBI Taxonomy" id="1133559"/>
    <lineage>
        <taxon>Bacteria</taxon>
        <taxon>Pseudomonadati</taxon>
        <taxon>Pseudomonadota</taxon>
        <taxon>Alphaproteobacteria</taxon>
        <taxon>Maricaulales</taxon>
        <taxon>Maricaulaceae</taxon>
        <taxon>Marinicauda</taxon>
    </lineage>
</organism>
<dbReference type="GO" id="GO:0006310">
    <property type="term" value="P:DNA recombination"/>
    <property type="evidence" value="ECO:0007669"/>
    <property type="project" value="InterPro"/>
</dbReference>
<feature type="domain" description="ATP-dependent DNA ligase family profile" evidence="5">
    <location>
        <begin position="297"/>
        <end position="388"/>
    </location>
</feature>
<keyword evidence="7" id="KW-1185">Reference proteome</keyword>
<dbReference type="AlphaFoldDB" id="A0A4S2H8R4"/>
<dbReference type="InterPro" id="IPR012310">
    <property type="entry name" value="DNA_ligase_ATP-dep_cent"/>
</dbReference>
<dbReference type="Proteomes" id="UP000305451">
    <property type="component" value="Unassembled WGS sequence"/>
</dbReference>
<dbReference type="CDD" id="cd07971">
    <property type="entry name" value="OBF_DNA_ligase_LigD"/>
    <property type="match status" value="1"/>
</dbReference>